<gene>
    <name evidence="12" type="ORF">M0R45_028448</name>
</gene>
<dbReference type="Pfam" id="PF16124">
    <property type="entry name" value="RecQ_Zn_bind"/>
    <property type="match status" value="1"/>
</dbReference>
<evidence type="ECO:0000256" key="1">
    <source>
        <dbReference type="ARBA" id="ARBA00005446"/>
    </source>
</evidence>
<dbReference type="FunFam" id="3.40.50.300:FF:001391">
    <property type="entry name" value="ATP-dependent DNA helicase"/>
    <property type="match status" value="1"/>
</dbReference>
<dbReference type="PANTHER" id="PTHR13710:SF69">
    <property type="entry name" value="ATP-DEPENDENT DNA HELICASE Q-LIKE SIM"/>
    <property type="match status" value="1"/>
</dbReference>
<dbReference type="Proteomes" id="UP001457282">
    <property type="component" value="Unassembled WGS sequence"/>
</dbReference>
<comment type="subcellular location">
    <subcellularLocation>
        <location evidence="7">Nucleus</location>
    </subcellularLocation>
</comment>
<accession>A0AAW1W8T0</accession>
<keyword evidence="5 7" id="KW-0067">ATP-binding</keyword>
<keyword evidence="7" id="KW-0539">Nucleus</keyword>
<dbReference type="Gene3D" id="1.10.8.10">
    <property type="entry name" value="DNA helicase RuvA subunit, C-terminal domain"/>
    <property type="match status" value="1"/>
</dbReference>
<dbReference type="InterPro" id="IPR032284">
    <property type="entry name" value="RecQ_Zn-bd"/>
</dbReference>
<dbReference type="FunFam" id="3.40.50.300:FF:001456">
    <property type="entry name" value="ATP-dependent DNA helicase"/>
    <property type="match status" value="1"/>
</dbReference>
<feature type="region of interest" description="Disordered" evidence="8">
    <location>
        <begin position="50"/>
        <end position="80"/>
    </location>
</feature>
<comment type="catalytic activity">
    <reaction evidence="6 7">
        <text>Couples ATP hydrolysis with the unwinding of duplex DNA by translocating in the 3'-5' direction.</text>
        <dbReference type="EC" id="5.6.2.4"/>
    </reaction>
</comment>
<evidence type="ECO:0000256" key="5">
    <source>
        <dbReference type="ARBA" id="ARBA00022840"/>
    </source>
</evidence>
<dbReference type="AlphaFoldDB" id="A0AAW1W8T0"/>
<dbReference type="GO" id="GO:0000724">
    <property type="term" value="P:double-strand break repair via homologous recombination"/>
    <property type="evidence" value="ECO:0007669"/>
    <property type="project" value="TreeGrafter"/>
</dbReference>
<dbReference type="GO" id="GO:0003676">
    <property type="term" value="F:nucleic acid binding"/>
    <property type="evidence" value="ECO:0007669"/>
    <property type="project" value="InterPro"/>
</dbReference>
<keyword evidence="2 7" id="KW-0547">Nucleotide-binding</keyword>
<name>A0AAW1W8T0_RUBAR</name>
<protein>
    <recommendedName>
        <fullName evidence="7">ATP-dependent DNA helicase</fullName>
        <ecNumber evidence="7">5.6.2.4</ecNumber>
    </recommendedName>
</protein>
<dbReference type="InterPro" id="IPR036388">
    <property type="entry name" value="WH-like_DNA-bd_sf"/>
</dbReference>
<dbReference type="EC" id="5.6.2.4" evidence="7"/>
<feature type="domain" description="Helicase C-terminal" evidence="11">
    <location>
        <begin position="494"/>
        <end position="663"/>
    </location>
</feature>
<dbReference type="InterPro" id="IPR027417">
    <property type="entry name" value="P-loop_NTPase"/>
</dbReference>
<feature type="compositionally biased region" description="Polar residues" evidence="8">
    <location>
        <begin position="436"/>
        <end position="445"/>
    </location>
</feature>
<dbReference type="SUPFAM" id="SSF52540">
    <property type="entry name" value="P-loop containing nucleoside triphosphate hydrolases"/>
    <property type="match status" value="1"/>
</dbReference>
<feature type="domain" description="Helicase ATP-binding" evidence="10">
    <location>
        <begin position="167"/>
        <end position="343"/>
    </location>
</feature>
<dbReference type="FunFam" id="1.10.10.10:FF:000782">
    <property type="entry name" value="ATP-dependent DNA helicase"/>
    <property type="match status" value="1"/>
</dbReference>
<evidence type="ECO:0000256" key="8">
    <source>
        <dbReference type="SAM" id="MobiDB-lite"/>
    </source>
</evidence>
<organism evidence="12 13">
    <name type="scientific">Rubus argutus</name>
    <name type="common">Southern blackberry</name>
    <dbReference type="NCBI Taxonomy" id="59490"/>
    <lineage>
        <taxon>Eukaryota</taxon>
        <taxon>Viridiplantae</taxon>
        <taxon>Streptophyta</taxon>
        <taxon>Embryophyta</taxon>
        <taxon>Tracheophyta</taxon>
        <taxon>Spermatophyta</taxon>
        <taxon>Magnoliopsida</taxon>
        <taxon>eudicotyledons</taxon>
        <taxon>Gunneridae</taxon>
        <taxon>Pentapetalae</taxon>
        <taxon>rosids</taxon>
        <taxon>fabids</taxon>
        <taxon>Rosales</taxon>
        <taxon>Rosaceae</taxon>
        <taxon>Rosoideae</taxon>
        <taxon>Rosoideae incertae sedis</taxon>
        <taxon>Rubus</taxon>
    </lineage>
</organism>
<dbReference type="InterPro" id="IPR009060">
    <property type="entry name" value="UBA-like_sf"/>
</dbReference>
<dbReference type="PANTHER" id="PTHR13710">
    <property type="entry name" value="DNA HELICASE RECQ FAMILY MEMBER"/>
    <property type="match status" value="1"/>
</dbReference>
<dbReference type="CDD" id="cd17920">
    <property type="entry name" value="DEXHc_RecQ"/>
    <property type="match status" value="1"/>
</dbReference>
<evidence type="ECO:0000259" key="9">
    <source>
        <dbReference type="PROSITE" id="PS50030"/>
    </source>
</evidence>
<evidence type="ECO:0000313" key="13">
    <source>
        <dbReference type="Proteomes" id="UP001457282"/>
    </source>
</evidence>
<evidence type="ECO:0000256" key="3">
    <source>
        <dbReference type="ARBA" id="ARBA00022801"/>
    </source>
</evidence>
<evidence type="ECO:0000313" key="12">
    <source>
        <dbReference type="EMBL" id="KAK9919874.1"/>
    </source>
</evidence>
<feature type="region of interest" description="Disordered" evidence="8">
    <location>
        <begin position="419"/>
        <end position="445"/>
    </location>
</feature>
<dbReference type="SMART" id="SM00490">
    <property type="entry name" value="HELICc"/>
    <property type="match status" value="1"/>
</dbReference>
<evidence type="ECO:0000256" key="7">
    <source>
        <dbReference type="RuleBase" id="RU364117"/>
    </source>
</evidence>
<dbReference type="InterPro" id="IPR004589">
    <property type="entry name" value="DNA_helicase_ATP-dep_RecQ"/>
</dbReference>
<dbReference type="InterPro" id="IPR001650">
    <property type="entry name" value="Helicase_C-like"/>
</dbReference>
<comment type="caution">
    <text evidence="12">The sequence shown here is derived from an EMBL/GenBank/DDBJ whole genome shotgun (WGS) entry which is preliminary data.</text>
</comment>
<evidence type="ECO:0000256" key="2">
    <source>
        <dbReference type="ARBA" id="ARBA00022741"/>
    </source>
</evidence>
<comment type="similarity">
    <text evidence="1 7">Belongs to the helicase family. RecQ subfamily.</text>
</comment>
<dbReference type="PROSITE" id="PS50030">
    <property type="entry name" value="UBA"/>
    <property type="match status" value="1"/>
</dbReference>
<comment type="catalytic activity">
    <reaction evidence="7">
        <text>ATP + H2O = ADP + phosphate + H(+)</text>
        <dbReference type="Rhea" id="RHEA:13065"/>
        <dbReference type="ChEBI" id="CHEBI:15377"/>
        <dbReference type="ChEBI" id="CHEBI:15378"/>
        <dbReference type="ChEBI" id="CHEBI:30616"/>
        <dbReference type="ChEBI" id="CHEBI:43474"/>
        <dbReference type="ChEBI" id="CHEBI:456216"/>
    </reaction>
</comment>
<evidence type="ECO:0000259" key="11">
    <source>
        <dbReference type="PROSITE" id="PS51194"/>
    </source>
</evidence>
<sequence>MNGNDVSSDQVIAKLLEMGFENSNAMEAVKEAGPSFDDALEYILNGGCRNNQRASSSSRCSTSKVKAPGKRALPSSNPLGQIRQSSILDHFQSSSRPKRSRTDVVPYVSVSRSEKVHDPVDQCVEVLSELPPVDCLDIGSDWQKKANSLLQKHFGYLSLKSFQKEVLAAWFAHKDTLVLAATGSGKSLCFQIPAMLTGKVVVVISPLISLMHDQCLKLAKHGVSACFLGSGQPDSTVENKAMRGMYNIIYVCPETVLRLIKPLQKLAEIRGIALFAIDEVHCVSKWGHDFRPDYRRLSELRKNFSACNLKFLKFDIPLMALTATATIQVREDILRSLSMSKETKVVLTSFFRPNLRFRVQHSRTSPSSYENDFLDLIDMYTGKRGIGEMKQMIISEEVNEVLGSSSNSSMSEADCISENDLDNFEDGNSDRYDEANSFQENGSSASKGRELSVEYLENDLDIFQSVNDWDVSCGEFCGQPLCEDLNTRKETTSEVLDLPSQSEERRRLLQEPLEKGSTIIYVPTRKQTLKIASYLCKCGVKAAAYHAGLPKSRLRQVHKMFHENTLEVVVATIAFGMGIDKLNVRRIIHYGWPQSLEAYYQEAGRAGRDGKLADCILFANLTRAPSLLPSRRSEEQTKQAYKMLSDCFRYGMTSSSCRAKKLVEYFGEDFSYEKCLSCDVCVNGPPEMQNLRKEADVFMQVIAAHDRQSRNRNDSYDDATSTDIRRESYMGRLNLRMIVSKIREQSQQFMATELLWWQGLLRIMEGKGFLREGDDKTHVQLKFPKLTELGLEFLQSEKEKNFYVQPEADMLLSASMPKSFSTFSEWGKGWADPEIRRQRLESFRHNRKPQDFAGKRGKRKSRKQRRRKPSGNSPSLGTVRGRIEARLSKQSIRTRSSNH</sequence>
<dbReference type="EMBL" id="JBEDUW010000006">
    <property type="protein sequence ID" value="KAK9919874.1"/>
    <property type="molecule type" value="Genomic_DNA"/>
</dbReference>
<dbReference type="GO" id="GO:0005737">
    <property type="term" value="C:cytoplasm"/>
    <property type="evidence" value="ECO:0007669"/>
    <property type="project" value="TreeGrafter"/>
</dbReference>
<dbReference type="Gene3D" id="3.40.50.300">
    <property type="entry name" value="P-loop containing nucleotide triphosphate hydrolases"/>
    <property type="match status" value="2"/>
</dbReference>
<dbReference type="Pfam" id="PF00271">
    <property type="entry name" value="Helicase_C"/>
    <property type="match status" value="1"/>
</dbReference>
<proteinExistence type="inferred from homology"/>
<dbReference type="GO" id="GO:0005694">
    <property type="term" value="C:chromosome"/>
    <property type="evidence" value="ECO:0007669"/>
    <property type="project" value="TreeGrafter"/>
</dbReference>
<reference evidence="12 13" key="1">
    <citation type="journal article" date="2023" name="G3 (Bethesda)">
        <title>A chromosome-length genome assembly and annotation of blackberry (Rubus argutus, cv. 'Hillquist').</title>
        <authorList>
            <person name="Bruna T."/>
            <person name="Aryal R."/>
            <person name="Dudchenko O."/>
            <person name="Sargent D.J."/>
            <person name="Mead D."/>
            <person name="Buti M."/>
            <person name="Cavallini A."/>
            <person name="Hytonen T."/>
            <person name="Andres J."/>
            <person name="Pham M."/>
            <person name="Weisz D."/>
            <person name="Mascagni F."/>
            <person name="Usai G."/>
            <person name="Natali L."/>
            <person name="Bassil N."/>
            <person name="Fernandez G.E."/>
            <person name="Lomsadze A."/>
            <person name="Armour M."/>
            <person name="Olukolu B."/>
            <person name="Poorten T."/>
            <person name="Britton C."/>
            <person name="Davik J."/>
            <person name="Ashrafi H."/>
            <person name="Aiden E.L."/>
            <person name="Borodovsky M."/>
            <person name="Worthington M."/>
        </authorList>
    </citation>
    <scope>NUCLEOTIDE SEQUENCE [LARGE SCALE GENOMIC DNA]</scope>
    <source>
        <strain evidence="12">PI 553951</strain>
    </source>
</reference>
<feature type="compositionally biased region" description="Basic and acidic residues" evidence="8">
    <location>
        <begin position="840"/>
        <end position="854"/>
    </location>
</feature>
<feature type="domain" description="UBA" evidence="9">
    <location>
        <begin position="5"/>
        <end position="46"/>
    </location>
</feature>
<dbReference type="GO" id="GO:0005634">
    <property type="term" value="C:nucleus"/>
    <property type="evidence" value="ECO:0007669"/>
    <property type="project" value="UniProtKB-SubCell"/>
</dbReference>
<dbReference type="GO" id="GO:0009378">
    <property type="term" value="F:four-way junction helicase activity"/>
    <property type="evidence" value="ECO:0007669"/>
    <property type="project" value="TreeGrafter"/>
</dbReference>
<dbReference type="Gene3D" id="1.10.10.10">
    <property type="entry name" value="Winged helix-like DNA-binding domain superfamily/Winged helix DNA-binding domain"/>
    <property type="match status" value="1"/>
</dbReference>
<evidence type="ECO:0000256" key="4">
    <source>
        <dbReference type="ARBA" id="ARBA00022806"/>
    </source>
</evidence>
<feature type="compositionally biased region" description="Basic residues" evidence="8">
    <location>
        <begin position="855"/>
        <end position="869"/>
    </location>
</feature>
<dbReference type="Pfam" id="PF00270">
    <property type="entry name" value="DEAD"/>
    <property type="match status" value="1"/>
</dbReference>
<dbReference type="GO" id="GO:0043138">
    <property type="term" value="F:3'-5' DNA helicase activity"/>
    <property type="evidence" value="ECO:0007669"/>
    <property type="project" value="UniProtKB-EC"/>
</dbReference>
<dbReference type="InterPro" id="IPR015940">
    <property type="entry name" value="UBA"/>
</dbReference>
<dbReference type="InterPro" id="IPR011545">
    <property type="entry name" value="DEAD/DEAH_box_helicase_dom"/>
</dbReference>
<dbReference type="GO" id="GO:0016787">
    <property type="term" value="F:hydrolase activity"/>
    <property type="evidence" value="ECO:0007669"/>
    <property type="project" value="UniProtKB-KW"/>
</dbReference>
<feature type="compositionally biased region" description="Polar residues" evidence="8">
    <location>
        <begin position="888"/>
        <end position="899"/>
    </location>
</feature>
<evidence type="ECO:0000259" key="10">
    <source>
        <dbReference type="PROSITE" id="PS51192"/>
    </source>
</evidence>
<dbReference type="NCBIfam" id="TIGR00614">
    <property type="entry name" value="recQ_fam"/>
    <property type="match status" value="1"/>
</dbReference>
<dbReference type="GO" id="GO:0005524">
    <property type="term" value="F:ATP binding"/>
    <property type="evidence" value="ECO:0007669"/>
    <property type="project" value="UniProtKB-KW"/>
</dbReference>
<dbReference type="InterPro" id="IPR014001">
    <property type="entry name" value="Helicase_ATP-bd"/>
</dbReference>
<dbReference type="SUPFAM" id="SSF46934">
    <property type="entry name" value="UBA-like"/>
    <property type="match status" value="1"/>
</dbReference>
<dbReference type="SMART" id="SM00487">
    <property type="entry name" value="DEXDc"/>
    <property type="match status" value="1"/>
</dbReference>
<evidence type="ECO:0000256" key="6">
    <source>
        <dbReference type="ARBA" id="ARBA00034617"/>
    </source>
</evidence>
<keyword evidence="4 7" id="KW-0347">Helicase</keyword>
<keyword evidence="13" id="KW-1185">Reference proteome</keyword>
<feature type="region of interest" description="Disordered" evidence="8">
    <location>
        <begin position="840"/>
        <end position="899"/>
    </location>
</feature>
<dbReference type="PROSITE" id="PS51194">
    <property type="entry name" value="HELICASE_CTER"/>
    <property type="match status" value="1"/>
</dbReference>
<keyword evidence="3 7" id="KW-0378">Hydrolase</keyword>
<dbReference type="PROSITE" id="PS51192">
    <property type="entry name" value="HELICASE_ATP_BIND_1"/>
    <property type="match status" value="1"/>
</dbReference>